<dbReference type="InterPro" id="IPR022210">
    <property type="entry name" value="TF_GCR1-like"/>
</dbReference>
<dbReference type="PANTHER" id="PTHR37784">
    <property type="entry name" value="PROTEIN MSN1"/>
    <property type="match status" value="1"/>
</dbReference>
<feature type="region of interest" description="Disordered" evidence="1">
    <location>
        <begin position="254"/>
        <end position="291"/>
    </location>
</feature>
<dbReference type="Pfam" id="PF12550">
    <property type="entry name" value="GCR1_C"/>
    <property type="match status" value="1"/>
</dbReference>
<dbReference type="PANTHER" id="PTHR37784:SF2">
    <property type="entry name" value="HIGH-OSMOLARITY-INDUCED TRANSCRIPTION PROTEIN 1"/>
    <property type="match status" value="1"/>
</dbReference>
<keyword evidence="4" id="KW-1185">Reference proteome</keyword>
<organism evidence="3 4">
    <name type="scientific">Scheffersomyces spartinae</name>
    <dbReference type="NCBI Taxonomy" id="45513"/>
    <lineage>
        <taxon>Eukaryota</taxon>
        <taxon>Fungi</taxon>
        <taxon>Dikarya</taxon>
        <taxon>Ascomycota</taxon>
        <taxon>Saccharomycotina</taxon>
        <taxon>Pichiomycetes</taxon>
        <taxon>Debaryomycetaceae</taxon>
        <taxon>Scheffersomyces</taxon>
    </lineage>
</organism>
<evidence type="ECO:0000256" key="1">
    <source>
        <dbReference type="SAM" id="MobiDB-lite"/>
    </source>
</evidence>
<dbReference type="GO" id="GO:0060963">
    <property type="term" value="P:positive regulation of ribosomal protein gene transcription by RNA polymerase II"/>
    <property type="evidence" value="ECO:0007669"/>
    <property type="project" value="TreeGrafter"/>
</dbReference>
<dbReference type="InterPro" id="IPR052146">
    <property type="entry name" value="HOT1"/>
</dbReference>
<proteinExistence type="predicted"/>
<sequence>MDSELKLEQSMAAAVAQAATLVGHEDVEEGEDSDIGDDEPSGSELDTAPTSVAGGGDRSHDGNGVELDQGVNGTLDNEVSKVVGDVESSDISKPNQQPAQLQQVQSQSHQVEVDDIGEIELNELPEPFAGKLKEYIQKAEMERFLALTGELAYLRGYLEIVHHKIDKFTTLLLDIASDVKNQDLAHSLQAIAQDLSAYPKETDNEGSNSKKQLLQQQQQQQQQQHLHHHHHLPVSLDSNMDPALHNVAVAAVAQAAAQEQQLDDSMTHSHHHPHHQEEHTQNPHQIPGGLSTDSAAAAALKRLQRPLNDSRKRKKRNDEGNNVDVDDVDEDDEDDADRSGRLGARKPKFNVEFLHNPMSIKEIYDEFTKGFRGQIPLCEMDDKYGKHNWRGDSRSKESKRFQRRKKLCDAIHRGMEKYGKLADEVISYIETFRDNKSLTWIMNGNLPQDLLT</sequence>
<feature type="compositionally biased region" description="Acidic residues" evidence="1">
    <location>
        <begin position="26"/>
        <end position="41"/>
    </location>
</feature>
<name>A0A9P7V6J4_9ASCO</name>
<evidence type="ECO:0000313" key="4">
    <source>
        <dbReference type="Proteomes" id="UP000790833"/>
    </source>
</evidence>
<dbReference type="GO" id="GO:0000978">
    <property type="term" value="F:RNA polymerase II cis-regulatory region sequence-specific DNA binding"/>
    <property type="evidence" value="ECO:0007669"/>
    <property type="project" value="TreeGrafter"/>
</dbReference>
<reference evidence="3" key="1">
    <citation type="submission" date="2021-03" db="EMBL/GenBank/DDBJ databases">
        <authorList>
            <person name="Palmer J.M."/>
        </authorList>
    </citation>
    <scope>NUCLEOTIDE SEQUENCE</scope>
    <source>
        <strain evidence="3">ARV_011</strain>
    </source>
</reference>
<evidence type="ECO:0000313" key="3">
    <source>
        <dbReference type="EMBL" id="KAG7192120.1"/>
    </source>
</evidence>
<protein>
    <recommendedName>
        <fullName evidence="2">Transcription activator GCR1-like domain-containing protein</fullName>
    </recommendedName>
</protein>
<evidence type="ECO:0000259" key="2">
    <source>
        <dbReference type="Pfam" id="PF12550"/>
    </source>
</evidence>
<accession>A0A9P7V6J4</accession>
<dbReference type="GeneID" id="66115859"/>
<dbReference type="OrthoDB" id="428577at2759"/>
<feature type="compositionally biased region" description="Low complexity" evidence="1">
    <location>
        <begin position="212"/>
        <end position="224"/>
    </location>
</feature>
<feature type="region of interest" description="Disordered" evidence="1">
    <location>
        <begin position="303"/>
        <end position="342"/>
    </location>
</feature>
<feature type="region of interest" description="Disordered" evidence="1">
    <location>
        <begin position="199"/>
        <end position="239"/>
    </location>
</feature>
<dbReference type="EMBL" id="JAHMUF010000020">
    <property type="protein sequence ID" value="KAG7192120.1"/>
    <property type="molecule type" value="Genomic_DNA"/>
</dbReference>
<gene>
    <name evidence="3" type="ORF">KQ657_002485</name>
</gene>
<dbReference type="GO" id="GO:0000981">
    <property type="term" value="F:DNA-binding transcription factor activity, RNA polymerase II-specific"/>
    <property type="evidence" value="ECO:0007669"/>
    <property type="project" value="TreeGrafter"/>
</dbReference>
<dbReference type="RefSeq" id="XP_043047671.1">
    <property type="nucleotide sequence ID" value="XM_043193245.1"/>
</dbReference>
<dbReference type="Proteomes" id="UP000790833">
    <property type="component" value="Unassembled WGS sequence"/>
</dbReference>
<feature type="compositionally biased region" description="Acidic residues" evidence="1">
    <location>
        <begin position="324"/>
        <end position="336"/>
    </location>
</feature>
<comment type="caution">
    <text evidence="3">The sequence shown here is derived from an EMBL/GenBank/DDBJ whole genome shotgun (WGS) entry which is preliminary data.</text>
</comment>
<feature type="domain" description="Transcription activator GCR1-like" evidence="2">
    <location>
        <begin position="352"/>
        <end position="433"/>
    </location>
</feature>
<dbReference type="AlphaFoldDB" id="A0A9P7V6J4"/>
<feature type="region of interest" description="Disordered" evidence="1">
    <location>
        <begin position="1"/>
        <end position="75"/>
    </location>
</feature>